<sequence>MSNWSCTVISDEDRNLVRGAKINYIHVDGVMEIIWCSDFVP</sequence>
<evidence type="ECO:0000313" key="1">
    <source>
        <dbReference type="EMBL" id="GMN19962.1"/>
    </source>
</evidence>
<proteinExistence type="predicted"/>
<evidence type="ECO:0000313" key="2">
    <source>
        <dbReference type="Proteomes" id="UP001187192"/>
    </source>
</evidence>
<organism evidence="1 2">
    <name type="scientific">Ficus carica</name>
    <name type="common">Common fig</name>
    <dbReference type="NCBI Taxonomy" id="3494"/>
    <lineage>
        <taxon>Eukaryota</taxon>
        <taxon>Viridiplantae</taxon>
        <taxon>Streptophyta</taxon>
        <taxon>Embryophyta</taxon>
        <taxon>Tracheophyta</taxon>
        <taxon>Spermatophyta</taxon>
        <taxon>Magnoliopsida</taxon>
        <taxon>eudicotyledons</taxon>
        <taxon>Gunneridae</taxon>
        <taxon>Pentapetalae</taxon>
        <taxon>rosids</taxon>
        <taxon>fabids</taxon>
        <taxon>Rosales</taxon>
        <taxon>Moraceae</taxon>
        <taxon>Ficeae</taxon>
        <taxon>Ficus</taxon>
    </lineage>
</organism>
<comment type="caution">
    <text evidence="1">The sequence shown here is derived from an EMBL/GenBank/DDBJ whole genome shotgun (WGS) entry which is preliminary data.</text>
</comment>
<name>A0AA88CKQ7_FICCA</name>
<dbReference type="Proteomes" id="UP001187192">
    <property type="component" value="Unassembled WGS sequence"/>
</dbReference>
<accession>A0AA88CKQ7</accession>
<protein>
    <submittedName>
        <fullName evidence="1">Uncharacterized protein</fullName>
    </submittedName>
</protein>
<dbReference type="AlphaFoldDB" id="A0AA88CKQ7"/>
<dbReference type="EMBL" id="BTGU01005099">
    <property type="protein sequence ID" value="GMN19962.1"/>
    <property type="molecule type" value="Genomic_DNA"/>
</dbReference>
<keyword evidence="2" id="KW-1185">Reference proteome</keyword>
<gene>
    <name evidence="1" type="ORF">TIFTF001_047020</name>
</gene>
<reference evidence="1" key="1">
    <citation type="submission" date="2023-07" db="EMBL/GenBank/DDBJ databases">
        <title>draft genome sequence of fig (Ficus carica).</title>
        <authorList>
            <person name="Takahashi T."/>
            <person name="Nishimura K."/>
        </authorList>
    </citation>
    <scope>NUCLEOTIDE SEQUENCE</scope>
</reference>